<accession>A0AAU8B180</accession>
<name>A0AAU8B180_9VIRU</name>
<dbReference type="EMBL" id="PP511627">
    <property type="protein sequence ID" value="XCD06049.1"/>
    <property type="molecule type" value="Genomic_DNA"/>
</dbReference>
<protein>
    <submittedName>
        <fullName evidence="1">DNA pilot protein</fullName>
    </submittedName>
</protein>
<reference evidence="1" key="1">
    <citation type="submission" date="2024-03" db="EMBL/GenBank/DDBJ databases">
        <title>Diverse circular DNA viruses in blood, oral, and fecal samples of captive lemurs.</title>
        <authorList>
            <person name="Paietta E.N."/>
            <person name="Kraberger S."/>
            <person name="Lund M.C."/>
            <person name="Custer J.M."/>
            <person name="Vargas K.M."/>
            <person name="Ehmke E.E."/>
            <person name="Yoder A.D."/>
            <person name="Varsani A."/>
        </authorList>
    </citation>
    <scope>NUCLEOTIDE SEQUENCE</scope>
    <source>
        <strain evidence="1">Duke_25FF_1223</strain>
    </source>
</reference>
<sequence>MKGRVIMATTTSVYEMDGVGIPTAVNNAADQISQLKGIAQSNSAFNAEQARLQREWTEQQSAKAMRFNAQEAAKNRKWQAMMSSTAHQREVKDLMAAGLNPVLSAMNGNGAAVTSGATASGVVGSGSKADADTATSGALANLLGSILSAQTQIQASNINARTQEAVADKYTAMSEIVANINAAAGIKQAGIHAGATRYAADKSNEATKYATDHTKYGMIENAISGFIDALFGGSGSSGSSDSSVTSAKDETGNMFYDQPEWDSTWLGKLWNKYVRKK</sequence>
<evidence type="ECO:0000313" key="1">
    <source>
        <dbReference type="EMBL" id="XCD06049.1"/>
    </source>
</evidence>
<proteinExistence type="predicted"/>
<organism evidence="1">
    <name type="scientific">Dulem virus 164</name>
    <dbReference type="NCBI Taxonomy" id="3145641"/>
    <lineage>
        <taxon>Viruses</taxon>
        <taxon>Monodnaviria</taxon>
        <taxon>Sangervirae</taxon>
        <taxon>Phixviricota</taxon>
        <taxon>Malgrandaviricetes</taxon>
        <taxon>Petitvirales</taxon>
        <taxon>Microviridae</taxon>
        <taxon>Microvirus</taxon>
    </lineage>
</organism>